<accession>A0A1L9T1R1</accession>
<feature type="transmembrane region" description="Helical" evidence="5">
    <location>
        <begin position="121"/>
        <end position="139"/>
    </location>
</feature>
<dbReference type="Gene3D" id="1.20.1070.10">
    <property type="entry name" value="Rhodopsin 7-helix transmembrane proteins"/>
    <property type="match status" value="1"/>
</dbReference>
<feature type="transmembrane region" description="Helical" evidence="5">
    <location>
        <begin position="163"/>
        <end position="185"/>
    </location>
</feature>
<dbReference type="PANTHER" id="PTHR23112:SF0">
    <property type="entry name" value="TRANSMEMBRANE PROTEIN 116"/>
    <property type="match status" value="1"/>
</dbReference>
<dbReference type="InterPro" id="IPR022343">
    <property type="entry name" value="GCR1-cAMP_receptor"/>
</dbReference>
<dbReference type="GO" id="GO:0007166">
    <property type="term" value="P:cell surface receptor signaling pathway"/>
    <property type="evidence" value="ECO:0007669"/>
    <property type="project" value="InterPro"/>
</dbReference>
<feature type="domain" description="G-protein coupled receptors family 2 profile 2" evidence="6">
    <location>
        <begin position="10"/>
        <end position="313"/>
    </location>
</feature>
<name>A0A1L9T1R1_9EURO</name>
<dbReference type="OrthoDB" id="18453at2759"/>
<dbReference type="PRINTS" id="PR02001">
    <property type="entry name" value="GCR1CAMPR"/>
</dbReference>
<evidence type="ECO:0000256" key="3">
    <source>
        <dbReference type="ARBA" id="ARBA00022989"/>
    </source>
</evidence>
<feature type="transmembrane region" description="Helical" evidence="5">
    <location>
        <begin position="92"/>
        <end position="109"/>
    </location>
</feature>
<dbReference type="VEuPathDB" id="FungiDB:ASPSYDRAFT_50905"/>
<dbReference type="GeneID" id="63764247"/>
<dbReference type="AlphaFoldDB" id="A0A1L9T1R1"/>
<evidence type="ECO:0000256" key="2">
    <source>
        <dbReference type="ARBA" id="ARBA00022692"/>
    </source>
</evidence>
<dbReference type="InterPro" id="IPR017981">
    <property type="entry name" value="GPCR_2-like_7TM"/>
</dbReference>
<evidence type="ECO:0000259" key="6">
    <source>
        <dbReference type="PROSITE" id="PS50261"/>
    </source>
</evidence>
<dbReference type="PANTHER" id="PTHR23112">
    <property type="entry name" value="G PROTEIN-COUPLED RECEPTOR 157-RELATED"/>
    <property type="match status" value="1"/>
</dbReference>
<reference evidence="8" key="1">
    <citation type="journal article" date="2017" name="Genome Biol.">
        <title>Comparative genomics reveals high biological diversity and specific adaptations in the industrially and medically important fungal genus Aspergillus.</title>
        <authorList>
            <person name="de Vries R.P."/>
            <person name="Riley R."/>
            <person name="Wiebenga A."/>
            <person name="Aguilar-Osorio G."/>
            <person name="Amillis S."/>
            <person name="Uchima C.A."/>
            <person name="Anderluh G."/>
            <person name="Asadollahi M."/>
            <person name="Askin M."/>
            <person name="Barry K."/>
            <person name="Battaglia E."/>
            <person name="Bayram O."/>
            <person name="Benocci T."/>
            <person name="Braus-Stromeyer S.A."/>
            <person name="Caldana C."/>
            <person name="Canovas D."/>
            <person name="Cerqueira G.C."/>
            <person name="Chen F."/>
            <person name="Chen W."/>
            <person name="Choi C."/>
            <person name="Clum A."/>
            <person name="Dos Santos R.A."/>
            <person name="Damasio A.R."/>
            <person name="Diallinas G."/>
            <person name="Emri T."/>
            <person name="Fekete E."/>
            <person name="Flipphi M."/>
            <person name="Freyberg S."/>
            <person name="Gallo A."/>
            <person name="Gournas C."/>
            <person name="Habgood R."/>
            <person name="Hainaut M."/>
            <person name="Harispe M.L."/>
            <person name="Henrissat B."/>
            <person name="Hilden K.S."/>
            <person name="Hope R."/>
            <person name="Hossain A."/>
            <person name="Karabika E."/>
            <person name="Karaffa L."/>
            <person name="Karanyi Z."/>
            <person name="Krasevec N."/>
            <person name="Kuo A."/>
            <person name="Kusch H."/>
            <person name="LaButti K."/>
            <person name="Lagendijk E.L."/>
            <person name="Lapidus A."/>
            <person name="Levasseur A."/>
            <person name="Lindquist E."/>
            <person name="Lipzen A."/>
            <person name="Logrieco A.F."/>
            <person name="MacCabe A."/>
            <person name="Maekelae M.R."/>
            <person name="Malavazi I."/>
            <person name="Melin P."/>
            <person name="Meyer V."/>
            <person name="Mielnichuk N."/>
            <person name="Miskei M."/>
            <person name="Molnar A.P."/>
            <person name="Mule G."/>
            <person name="Ngan C.Y."/>
            <person name="Orejas M."/>
            <person name="Orosz E."/>
            <person name="Ouedraogo J.P."/>
            <person name="Overkamp K.M."/>
            <person name="Park H.-S."/>
            <person name="Perrone G."/>
            <person name="Piumi F."/>
            <person name="Punt P.J."/>
            <person name="Ram A.F."/>
            <person name="Ramon A."/>
            <person name="Rauscher S."/>
            <person name="Record E."/>
            <person name="Riano-Pachon D.M."/>
            <person name="Robert V."/>
            <person name="Roehrig J."/>
            <person name="Ruller R."/>
            <person name="Salamov A."/>
            <person name="Salih N.S."/>
            <person name="Samson R.A."/>
            <person name="Sandor E."/>
            <person name="Sanguinetti M."/>
            <person name="Schuetze T."/>
            <person name="Sepcic K."/>
            <person name="Shelest E."/>
            <person name="Sherlock G."/>
            <person name="Sophianopoulou V."/>
            <person name="Squina F.M."/>
            <person name="Sun H."/>
            <person name="Susca A."/>
            <person name="Todd R.B."/>
            <person name="Tsang A."/>
            <person name="Unkles S.E."/>
            <person name="van de Wiele N."/>
            <person name="van Rossen-Uffink D."/>
            <person name="Oliveira J.V."/>
            <person name="Vesth T.C."/>
            <person name="Visser J."/>
            <person name="Yu J.-H."/>
            <person name="Zhou M."/>
            <person name="Andersen M.R."/>
            <person name="Archer D.B."/>
            <person name="Baker S.E."/>
            <person name="Benoit I."/>
            <person name="Brakhage A.A."/>
            <person name="Braus G.H."/>
            <person name="Fischer R."/>
            <person name="Frisvad J.C."/>
            <person name="Goldman G.H."/>
            <person name="Houbraken J."/>
            <person name="Oakley B."/>
            <person name="Pocsi I."/>
            <person name="Scazzocchio C."/>
            <person name="Seiboth B."/>
            <person name="vanKuyk P.A."/>
            <person name="Wortman J."/>
            <person name="Dyer P.S."/>
            <person name="Grigoriev I.V."/>
        </authorList>
    </citation>
    <scope>NUCLEOTIDE SEQUENCE [LARGE SCALE GENOMIC DNA]</scope>
    <source>
        <strain evidence="8">CBS 593.65</strain>
    </source>
</reference>
<dbReference type="Proteomes" id="UP000184356">
    <property type="component" value="Unassembled WGS sequence"/>
</dbReference>
<keyword evidence="3 5" id="KW-1133">Transmembrane helix</keyword>
<dbReference type="Pfam" id="PF05462">
    <property type="entry name" value="Dicty_CAR"/>
    <property type="match status" value="1"/>
</dbReference>
<dbReference type="EMBL" id="KV878597">
    <property type="protein sequence ID" value="OJJ53390.1"/>
    <property type="molecule type" value="Genomic_DNA"/>
</dbReference>
<dbReference type="SUPFAM" id="SSF81321">
    <property type="entry name" value="Family A G protein-coupled receptor-like"/>
    <property type="match status" value="1"/>
</dbReference>
<dbReference type="PROSITE" id="PS50261">
    <property type="entry name" value="G_PROTEIN_RECEP_F2_4"/>
    <property type="match status" value="1"/>
</dbReference>
<feature type="transmembrane region" description="Helical" evidence="5">
    <location>
        <begin position="251"/>
        <end position="270"/>
    </location>
</feature>
<evidence type="ECO:0000313" key="8">
    <source>
        <dbReference type="Proteomes" id="UP000184356"/>
    </source>
</evidence>
<keyword evidence="2 5" id="KW-0812">Transmembrane</keyword>
<feature type="transmembrane region" description="Helical" evidence="5">
    <location>
        <begin position="45"/>
        <end position="63"/>
    </location>
</feature>
<protein>
    <recommendedName>
        <fullName evidence="6">G-protein coupled receptors family 2 profile 2 domain-containing protein</fullName>
    </recommendedName>
</protein>
<evidence type="ECO:0000256" key="1">
    <source>
        <dbReference type="ARBA" id="ARBA00004141"/>
    </source>
</evidence>
<proteinExistence type="predicted"/>
<dbReference type="GO" id="GO:0004930">
    <property type="term" value="F:G protein-coupled receptor activity"/>
    <property type="evidence" value="ECO:0007669"/>
    <property type="project" value="TreeGrafter"/>
</dbReference>
<gene>
    <name evidence="7" type="ORF">ASPSYDRAFT_50905</name>
</gene>
<evidence type="ECO:0000256" key="4">
    <source>
        <dbReference type="ARBA" id="ARBA00023136"/>
    </source>
</evidence>
<organism evidence="7 8">
    <name type="scientific">Aspergillus sydowii CBS 593.65</name>
    <dbReference type="NCBI Taxonomy" id="1036612"/>
    <lineage>
        <taxon>Eukaryota</taxon>
        <taxon>Fungi</taxon>
        <taxon>Dikarya</taxon>
        <taxon>Ascomycota</taxon>
        <taxon>Pezizomycotina</taxon>
        <taxon>Eurotiomycetes</taxon>
        <taxon>Eurotiomycetidae</taxon>
        <taxon>Eurotiales</taxon>
        <taxon>Aspergillaceae</taxon>
        <taxon>Aspergillus</taxon>
        <taxon>Aspergillus subgen. Nidulantes</taxon>
    </lineage>
</organism>
<comment type="subcellular location">
    <subcellularLocation>
        <location evidence="1">Membrane</location>
        <topology evidence="1">Multi-pass membrane protein</topology>
    </subcellularLocation>
</comment>
<dbReference type="RefSeq" id="XP_040697196.1">
    <property type="nucleotide sequence ID" value="XM_040848174.1"/>
</dbReference>
<keyword evidence="8" id="KW-1185">Reference proteome</keyword>
<evidence type="ECO:0000256" key="5">
    <source>
        <dbReference type="SAM" id="Phobius"/>
    </source>
</evidence>
<dbReference type="GO" id="GO:0005886">
    <property type="term" value="C:plasma membrane"/>
    <property type="evidence" value="ECO:0007669"/>
    <property type="project" value="TreeGrafter"/>
</dbReference>
<evidence type="ECO:0000313" key="7">
    <source>
        <dbReference type="EMBL" id="OJJ53390.1"/>
    </source>
</evidence>
<sequence>MLTSQQIQAISIAERTGASFSLLGCAFIVTTYAASPKFRKPVKRLIFYASLGNIFSAVSSLISTEGIASGTDSPLCQMQAFFVQYWMPSDPLWALCMAVNIYLAFYHHYSGKDLKRLEKWYFVVCYGLPLIPAVVLLCIKTEERGRIYGAAVIWCSISNEWEFLRLVCFYGPICFIALSALLLYANMGYVILKCKTALAQNAGVQDRVIQNCHTQSTITDPSSAQEIRSLSYSTSTASPAGKRQAKFDQSLWIYLRYSLLFFLAAVVTWAPSCVNRIYSLARPQHPSYGLNLTGALVLSLQGFWNSVIYTSTAAPIFRDLWARKFACRLTSRRATWHDLEAHDDGFQTDNMELRGQYSP</sequence>
<dbReference type="STRING" id="1036612.A0A1L9T1R1"/>
<keyword evidence="4 5" id="KW-0472">Membrane</keyword>
<dbReference type="GO" id="GO:0007189">
    <property type="term" value="P:adenylate cyclase-activating G protein-coupled receptor signaling pathway"/>
    <property type="evidence" value="ECO:0007669"/>
    <property type="project" value="TreeGrafter"/>
</dbReference>